<evidence type="ECO:0000313" key="2">
    <source>
        <dbReference type="Proteomes" id="UP001159363"/>
    </source>
</evidence>
<proteinExistence type="predicted"/>
<dbReference type="PANTHER" id="PTHR22930">
    <property type="match status" value="1"/>
</dbReference>
<evidence type="ECO:0008006" key="3">
    <source>
        <dbReference type="Google" id="ProtNLM"/>
    </source>
</evidence>
<reference evidence="1 2" key="1">
    <citation type="submission" date="2023-02" db="EMBL/GenBank/DDBJ databases">
        <title>LHISI_Scaffold_Assembly.</title>
        <authorList>
            <person name="Stuart O.P."/>
            <person name="Cleave R."/>
            <person name="Magrath M.J.L."/>
            <person name="Mikheyev A.S."/>
        </authorList>
    </citation>
    <scope>NUCLEOTIDE SEQUENCE [LARGE SCALE GENOMIC DNA]</scope>
    <source>
        <strain evidence="1">Daus_M_001</strain>
        <tissue evidence="1">Leg muscle</tissue>
    </source>
</reference>
<gene>
    <name evidence="1" type="ORF">PR048_015666</name>
</gene>
<sequence length="319" mass="36429">MGLYPYRRLQYNKAAKDFKVGQGDSPITYMKGLSFSRFLAECSSYHQLAYEFFRGVSTFAQISPETCEAIWSAPQPHLMPVPDEGQWKGIARRYYELWNVPNCIGSVDGKHIRIRSYDHSGSNNFNCLHYFSTVLMASADADALFVTIDLGRWLATDSLNISAPALLPGDEKGTPFQYYFCGDEAFPLRDNVMRPYSRRILNNTRSNYRSRCVVVVLPLLVALCVYAAEINHYECDRSGWNPLWFPGGLACYGSTLLRRGDEQAPAHVALFSTFEVKRRRGDKCDSASRFKYAIAPKRKSLGWCAVFQLHCVYLWNYQM</sequence>
<name>A0ABQ9HHK1_9NEOP</name>
<dbReference type="InterPro" id="IPR045249">
    <property type="entry name" value="HARBI1-like"/>
</dbReference>
<keyword evidence="2" id="KW-1185">Reference proteome</keyword>
<organism evidence="1 2">
    <name type="scientific">Dryococelus australis</name>
    <dbReference type="NCBI Taxonomy" id="614101"/>
    <lineage>
        <taxon>Eukaryota</taxon>
        <taxon>Metazoa</taxon>
        <taxon>Ecdysozoa</taxon>
        <taxon>Arthropoda</taxon>
        <taxon>Hexapoda</taxon>
        <taxon>Insecta</taxon>
        <taxon>Pterygota</taxon>
        <taxon>Neoptera</taxon>
        <taxon>Polyneoptera</taxon>
        <taxon>Phasmatodea</taxon>
        <taxon>Verophasmatodea</taxon>
        <taxon>Anareolatae</taxon>
        <taxon>Phasmatidae</taxon>
        <taxon>Eurycanthinae</taxon>
        <taxon>Dryococelus</taxon>
    </lineage>
</organism>
<dbReference type="PANTHER" id="PTHR22930:SF269">
    <property type="entry name" value="NUCLEASE HARBI1-LIKE PROTEIN"/>
    <property type="match status" value="1"/>
</dbReference>
<protein>
    <recommendedName>
        <fullName evidence="3">DDE Tnp4 domain-containing protein</fullName>
    </recommendedName>
</protein>
<dbReference type="EMBL" id="JARBHB010000005">
    <property type="protein sequence ID" value="KAJ8883811.1"/>
    <property type="molecule type" value="Genomic_DNA"/>
</dbReference>
<dbReference type="Proteomes" id="UP001159363">
    <property type="component" value="Chromosome 4"/>
</dbReference>
<evidence type="ECO:0000313" key="1">
    <source>
        <dbReference type="EMBL" id="KAJ8883811.1"/>
    </source>
</evidence>
<comment type="caution">
    <text evidence="1">The sequence shown here is derived from an EMBL/GenBank/DDBJ whole genome shotgun (WGS) entry which is preliminary data.</text>
</comment>
<accession>A0ABQ9HHK1</accession>